<reference evidence="3 4" key="1">
    <citation type="submission" date="2020-04" db="EMBL/GenBank/DDBJ databases">
        <title>Knoellia sp. isolate from air conditioner.</title>
        <authorList>
            <person name="Chea S."/>
            <person name="Kim D.-U."/>
        </authorList>
    </citation>
    <scope>NUCLEOTIDE SEQUENCE [LARGE SCALE GENOMIC DNA]</scope>
    <source>
        <strain evidence="3 4">DB2414S</strain>
    </source>
</reference>
<name>A0A849HK96_9MICO</name>
<feature type="transmembrane region" description="Helical" evidence="1">
    <location>
        <begin position="408"/>
        <end position="426"/>
    </location>
</feature>
<keyword evidence="4" id="KW-1185">Reference proteome</keyword>
<dbReference type="Pfam" id="PF01970">
    <property type="entry name" value="TctA"/>
    <property type="match status" value="1"/>
</dbReference>
<feature type="transmembrane region" description="Helical" evidence="1">
    <location>
        <begin position="383"/>
        <end position="402"/>
    </location>
</feature>
<feature type="transmembrane region" description="Helical" evidence="1">
    <location>
        <begin position="144"/>
        <end position="163"/>
    </location>
</feature>
<feature type="transmembrane region" description="Helical" evidence="1">
    <location>
        <begin position="433"/>
        <end position="450"/>
    </location>
</feature>
<evidence type="ECO:0000313" key="4">
    <source>
        <dbReference type="Proteomes" id="UP000588586"/>
    </source>
</evidence>
<feature type="domain" description="DUF112" evidence="2">
    <location>
        <begin position="20"/>
        <end position="438"/>
    </location>
</feature>
<sequence length="500" mass="51771">MDVLNELMNGFAAALTPQNLLFALIGCLVGTLIGVLPGVGPVAGVALLIPLTLNLEPTSAIIMLAAIFYGTAYGGTITSVLLNTPGEAASAVTTIDGYQMTKQGRAGAALTIAAVGSFVGGVLATVGLVVAAKPLGSLGLKIGPPEFFALMVVGISLLVALAGKSMIRALISGVLGLLIAMVGIDPVAGAPRFTFGSDRLLDGVSFVAVIVGLFGLSEILMSAIGERPAHPHAPGLRALMPSRTDFRRSTPAIARGTGIGFALGLIPGMTGSVSSLLSYGAERKFSKHRSELGHGAIEGVAGPETANNAHANGALIPLFTLGIPASPTIAVLMGAFLQQGLTPGPTLFSEHAEIAWAIIASLFIGNVILLILNVPLVKLWTSILRIPPAILTPLIMLFLVVGSYTINYSVFDVFVMIAFGVVGLVMRRFDIPLAPLVLTLVLGPLMERSLRESLDISQGSFSIFLTRPITVVLLAIGIFIAVSPLLRLRKPAALDEDPET</sequence>
<keyword evidence="1" id="KW-1133">Transmembrane helix</keyword>
<dbReference type="PANTHER" id="PTHR35342">
    <property type="entry name" value="TRICARBOXYLIC TRANSPORT PROTEIN"/>
    <property type="match status" value="1"/>
</dbReference>
<feature type="transmembrane region" description="Helical" evidence="1">
    <location>
        <begin position="20"/>
        <end position="49"/>
    </location>
</feature>
<dbReference type="InterPro" id="IPR002823">
    <property type="entry name" value="DUF112_TM"/>
</dbReference>
<dbReference type="AlphaFoldDB" id="A0A849HK96"/>
<protein>
    <submittedName>
        <fullName evidence="3">Tripartite tricarboxylate transporter permease</fullName>
    </submittedName>
</protein>
<keyword evidence="1" id="KW-0812">Transmembrane</keyword>
<accession>A0A849HK96</accession>
<dbReference type="PANTHER" id="PTHR35342:SF5">
    <property type="entry name" value="TRICARBOXYLIC TRANSPORT PROTEIN"/>
    <property type="match status" value="1"/>
</dbReference>
<feature type="transmembrane region" description="Helical" evidence="1">
    <location>
        <begin position="314"/>
        <end position="334"/>
    </location>
</feature>
<feature type="transmembrane region" description="Helical" evidence="1">
    <location>
        <begin position="200"/>
        <end position="224"/>
    </location>
</feature>
<dbReference type="EMBL" id="JABEPQ010000002">
    <property type="protein sequence ID" value="NNM46761.1"/>
    <property type="molecule type" value="Genomic_DNA"/>
</dbReference>
<organism evidence="3 4">
    <name type="scientific">Knoellia koreensis</name>
    <dbReference type="NCBI Taxonomy" id="2730921"/>
    <lineage>
        <taxon>Bacteria</taxon>
        <taxon>Bacillati</taxon>
        <taxon>Actinomycetota</taxon>
        <taxon>Actinomycetes</taxon>
        <taxon>Micrococcales</taxon>
        <taxon>Intrasporangiaceae</taxon>
        <taxon>Knoellia</taxon>
    </lineage>
</organism>
<feature type="transmembrane region" description="Helical" evidence="1">
    <location>
        <begin position="108"/>
        <end position="132"/>
    </location>
</feature>
<feature type="transmembrane region" description="Helical" evidence="1">
    <location>
        <begin position="354"/>
        <end position="376"/>
    </location>
</feature>
<feature type="transmembrane region" description="Helical" evidence="1">
    <location>
        <begin position="61"/>
        <end position="82"/>
    </location>
</feature>
<proteinExistence type="predicted"/>
<evidence type="ECO:0000256" key="1">
    <source>
        <dbReference type="SAM" id="Phobius"/>
    </source>
</evidence>
<comment type="caution">
    <text evidence="3">The sequence shown here is derived from an EMBL/GenBank/DDBJ whole genome shotgun (WGS) entry which is preliminary data.</text>
</comment>
<feature type="transmembrane region" description="Helical" evidence="1">
    <location>
        <begin position="462"/>
        <end position="482"/>
    </location>
</feature>
<evidence type="ECO:0000259" key="2">
    <source>
        <dbReference type="Pfam" id="PF01970"/>
    </source>
</evidence>
<feature type="transmembrane region" description="Helical" evidence="1">
    <location>
        <begin position="169"/>
        <end position="188"/>
    </location>
</feature>
<evidence type="ECO:0000313" key="3">
    <source>
        <dbReference type="EMBL" id="NNM46761.1"/>
    </source>
</evidence>
<gene>
    <name evidence="3" type="ORF">HJG52_12180</name>
</gene>
<dbReference type="Proteomes" id="UP000588586">
    <property type="component" value="Unassembled WGS sequence"/>
</dbReference>
<keyword evidence="1" id="KW-0472">Membrane</keyword>
<dbReference type="RefSeq" id="WP_171243822.1">
    <property type="nucleotide sequence ID" value="NZ_JABEPQ010000002.1"/>
</dbReference>